<dbReference type="Proteomes" id="UP000601361">
    <property type="component" value="Unassembled WGS sequence"/>
</dbReference>
<protein>
    <submittedName>
        <fullName evidence="1">Uncharacterized protein</fullName>
    </submittedName>
</protein>
<keyword evidence="2" id="KW-1185">Reference proteome</keyword>
<accession>A0ABQ1WL97</accession>
<organism evidence="1 2">
    <name type="scientific">Hymenobacter glacieicola</name>
    <dbReference type="NCBI Taxonomy" id="1562124"/>
    <lineage>
        <taxon>Bacteria</taxon>
        <taxon>Pseudomonadati</taxon>
        <taxon>Bacteroidota</taxon>
        <taxon>Cytophagia</taxon>
        <taxon>Cytophagales</taxon>
        <taxon>Hymenobacteraceae</taxon>
        <taxon>Hymenobacter</taxon>
    </lineage>
</organism>
<dbReference type="RefSeq" id="WP_188556480.1">
    <property type="nucleotide sequence ID" value="NZ_BMGS01000002.1"/>
</dbReference>
<dbReference type="EMBL" id="BMGS01000002">
    <property type="protein sequence ID" value="GGG33473.1"/>
    <property type="molecule type" value="Genomic_DNA"/>
</dbReference>
<name>A0ABQ1WL97_9BACT</name>
<evidence type="ECO:0000313" key="2">
    <source>
        <dbReference type="Proteomes" id="UP000601361"/>
    </source>
</evidence>
<sequence>MSTHLGTKGRLFAAPSGIVLSFGGTVTAPVVLPTPDAPVITVEDDAAQTLTFSLAAGLSYDQVRYEVAGAGPYTPSSFTIQLSPTVSYLPGAVVLYVVGIEGVRNESRRSSNLTTLAAYVPPANTTPPAPVLSGDDMADTLTISSPYALAELEMRTTDNQTIRAVPAMSLAQGDVDRAAGYTQVRVKASTGRNVSPWADSPAFTKKPSGTLPPPAGWTGAVAPALIEQSSPFVVATGEWYTEENPAYSGGNGFYCTVSNSPVRLRFWLPSPGRLSLIHLRANSLKVVQFTLNGVTYEIDQYAQTLEQAALRFTSPILPAGAHELVYIRKETGTTGPVVYDAVQLTLE</sequence>
<gene>
    <name evidence="1" type="ORF">GCM10011378_07430</name>
</gene>
<comment type="caution">
    <text evidence="1">The sequence shown here is derived from an EMBL/GenBank/DDBJ whole genome shotgun (WGS) entry which is preliminary data.</text>
</comment>
<reference evidence="2" key="1">
    <citation type="journal article" date="2019" name="Int. J. Syst. Evol. Microbiol.">
        <title>The Global Catalogue of Microorganisms (GCM) 10K type strain sequencing project: providing services to taxonomists for standard genome sequencing and annotation.</title>
        <authorList>
            <consortium name="The Broad Institute Genomics Platform"/>
            <consortium name="The Broad Institute Genome Sequencing Center for Infectious Disease"/>
            <person name="Wu L."/>
            <person name="Ma J."/>
        </authorList>
    </citation>
    <scope>NUCLEOTIDE SEQUENCE [LARGE SCALE GENOMIC DNA]</scope>
    <source>
        <strain evidence="2">CGMCC 1.12990</strain>
    </source>
</reference>
<evidence type="ECO:0000313" key="1">
    <source>
        <dbReference type="EMBL" id="GGG33473.1"/>
    </source>
</evidence>
<proteinExistence type="predicted"/>